<feature type="transmembrane region" description="Helical" evidence="1">
    <location>
        <begin position="12"/>
        <end position="32"/>
    </location>
</feature>
<protein>
    <recommendedName>
        <fullName evidence="2">DUF6534 domain-containing protein</fullName>
    </recommendedName>
</protein>
<accession>A0ABR3JDF9</accession>
<evidence type="ECO:0000313" key="3">
    <source>
        <dbReference type="EMBL" id="KAL0953749.1"/>
    </source>
</evidence>
<evidence type="ECO:0000313" key="4">
    <source>
        <dbReference type="Proteomes" id="UP001556367"/>
    </source>
</evidence>
<dbReference type="EMBL" id="JASNQZ010000008">
    <property type="protein sequence ID" value="KAL0953749.1"/>
    <property type="molecule type" value="Genomic_DNA"/>
</dbReference>
<gene>
    <name evidence="3" type="ORF">HGRIS_004938</name>
</gene>
<feature type="domain" description="DUF6534" evidence="2">
    <location>
        <begin position="137"/>
        <end position="223"/>
    </location>
</feature>
<reference evidence="4" key="1">
    <citation type="submission" date="2024-06" db="EMBL/GenBank/DDBJ databases">
        <title>Multi-omics analyses provide insights into the biosynthesis of the anticancer antibiotic pleurotin in Hohenbuehelia grisea.</title>
        <authorList>
            <person name="Weaver J.A."/>
            <person name="Alberti F."/>
        </authorList>
    </citation>
    <scope>NUCLEOTIDE SEQUENCE [LARGE SCALE GENOMIC DNA]</scope>
    <source>
        <strain evidence="4">T-177</strain>
    </source>
</reference>
<feature type="transmembrane region" description="Helical" evidence="1">
    <location>
        <begin position="57"/>
        <end position="77"/>
    </location>
</feature>
<feature type="transmembrane region" description="Helical" evidence="1">
    <location>
        <begin position="198"/>
        <end position="219"/>
    </location>
</feature>
<keyword evidence="1" id="KW-0812">Transmembrane</keyword>
<dbReference type="PANTHER" id="PTHR40465:SF1">
    <property type="entry name" value="DUF6534 DOMAIN-CONTAINING PROTEIN"/>
    <property type="match status" value="1"/>
</dbReference>
<feature type="transmembrane region" description="Helical" evidence="1">
    <location>
        <begin position="89"/>
        <end position="114"/>
    </location>
</feature>
<dbReference type="PANTHER" id="PTHR40465">
    <property type="entry name" value="CHROMOSOME 1, WHOLE GENOME SHOTGUN SEQUENCE"/>
    <property type="match status" value="1"/>
</dbReference>
<evidence type="ECO:0000259" key="2">
    <source>
        <dbReference type="Pfam" id="PF20152"/>
    </source>
</evidence>
<keyword evidence="1" id="KW-0472">Membrane</keyword>
<evidence type="ECO:0000256" key="1">
    <source>
        <dbReference type="SAM" id="Phobius"/>
    </source>
</evidence>
<dbReference type="Proteomes" id="UP001556367">
    <property type="component" value="Unassembled WGS sequence"/>
</dbReference>
<organism evidence="3 4">
    <name type="scientific">Hohenbuehelia grisea</name>
    <dbReference type="NCBI Taxonomy" id="104357"/>
    <lineage>
        <taxon>Eukaryota</taxon>
        <taxon>Fungi</taxon>
        <taxon>Dikarya</taxon>
        <taxon>Basidiomycota</taxon>
        <taxon>Agaricomycotina</taxon>
        <taxon>Agaricomycetes</taxon>
        <taxon>Agaricomycetidae</taxon>
        <taxon>Agaricales</taxon>
        <taxon>Pleurotineae</taxon>
        <taxon>Pleurotaceae</taxon>
        <taxon>Hohenbuehelia</taxon>
    </lineage>
</organism>
<keyword evidence="1" id="KW-1133">Transmembrane helix</keyword>
<feature type="transmembrane region" description="Helical" evidence="1">
    <location>
        <begin position="173"/>
        <end position="192"/>
    </location>
</feature>
<proteinExistence type="predicted"/>
<name>A0ABR3JDF9_9AGAR</name>
<dbReference type="InterPro" id="IPR045339">
    <property type="entry name" value="DUF6534"/>
</dbReference>
<feature type="transmembrane region" description="Helical" evidence="1">
    <location>
        <begin position="134"/>
        <end position="152"/>
    </location>
</feature>
<dbReference type="Pfam" id="PF20152">
    <property type="entry name" value="DUF6534"/>
    <property type="match status" value="1"/>
</dbReference>
<comment type="caution">
    <text evidence="3">The sequence shown here is derived from an EMBL/GenBank/DDBJ whole genome shotgun (WGS) entry which is preliminary data.</text>
</comment>
<sequence length="278" mass="29748">MNYRDPVPVKLLVAFLFVLEALHSILGLHALYDSLVLHFDEILSIIQFIWSLPADELIVKATVAVSAFIVLCVHLFYARRIWLVCKKNLFLVIPVIGLSIAQFGCGVAVSVTMIRESQTMTASDIVGPSMTSSLALSVAADVLIAGSLTYHLHNSRSGMKSSDHLINRLMIYAVNNGVLTSIVGVAIIALTAHGIHDLIFLAVYQVIGNLYTNSMLATLNARAPHKATTATSVEMGLSHLASAEGSATTVGSHVAGEPLSGIRKSVLTENQSLGDTDQ</sequence>
<keyword evidence="4" id="KW-1185">Reference proteome</keyword>